<dbReference type="VEuPathDB" id="FungiDB:PAAG_02430"/>
<accession>C1GUV7</accession>
<dbReference type="HAMAP" id="MF_01161">
    <property type="entry name" value="tRNA_Ile_lys_synt"/>
    <property type="match status" value="1"/>
</dbReference>
<feature type="domain" description="tRNA(Ile)-lysidine/2-thiocytidine synthase N-terminal" evidence="8">
    <location>
        <begin position="42"/>
        <end position="179"/>
    </location>
</feature>
<keyword evidence="5" id="KW-0067">ATP-binding</keyword>
<dbReference type="HOGENOM" id="CLU_015599_1_0_1"/>
<dbReference type="InterPro" id="IPR014729">
    <property type="entry name" value="Rossmann-like_a/b/a_fold"/>
</dbReference>
<dbReference type="InterPro" id="IPR012795">
    <property type="entry name" value="tRNA_Ile_lys_synt_N"/>
</dbReference>
<proteinExistence type="inferred from homology"/>
<dbReference type="STRING" id="502779.C1GUV7"/>
<dbReference type="AlphaFoldDB" id="C1GUV7"/>
<dbReference type="RefSeq" id="XP_015701686.1">
    <property type="nucleotide sequence ID" value="XM_015844638.1"/>
</dbReference>
<gene>
    <name evidence="9" type="ORF">PAAG_02430</name>
</gene>
<dbReference type="SUPFAM" id="SSF52402">
    <property type="entry name" value="Adenine nucleotide alpha hydrolases-like"/>
    <property type="match status" value="1"/>
</dbReference>
<organism evidence="9 10">
    <name type="scientific">Paracoccidioides lutzii (strain ATCC MYA-826 / Pb01)</name>
    <name type="common">Paracoccidioides brasiliensis</name>
    <dbReference type="NCBI Taxonomy" id="502779"/>
    <lineage>
        <taxon>Eukaryota</taxon>
        <taxon>Fungi</taxon>
        <taxon>Dikarya</taxon>
        <taxon>Ascomycota</taxon>
        <taxon>Pezizomycotina</taxon>
        <taxon>Eurotiomycetes</taxon>
        <taxon>Eurotiomycetidae</taxon>
        <taxon>Onygenales</taxon>
        <taxon>Ajellomycetaceae</taxon>
        <taxon>Paracoccidioides</taxon>
    </lineage>
</organism>
<evidence type="ECO:0000256" key="2">
    <source>
        <dbReference type="ARBA" id="ARBA00022598"/>
    </source>
</evidence>
<dbReference type="GO" id="GO:0032267">
    <property type="term" value="F:tRNA(Ile)-lysidine synthase activity"/>
    <property type="evidence" value="ECO:0007669"/>
    <property type="project" value="UniProtKB-EC"/>
</dbReference>
<evidence type="ECO:0000256" key="1">
    <source>
        <dbReference type="ARBA" id="ARBA00013267"/>
    </source>
</evidence>
<dbReference type="KEGG" id="pbl:PAAG_02430"/>
<dbReference type="Pfam" id="PF01171">
    <property type="entry name" value="ATP_bind_3"/>
    <property type="match status" value="1"/>
</dbReference>
<dbReference type="NCBIfam" id="TIGR02432">
    <property type="entry name" value="lysidine_TilS_N"/>
    <property type="match status" value="1"/>
</dbReference>
<dbReference type="InterPro" id="IPR012094">
    <property type="entry name" value="tRNA_Ile_lys_synt"/>
</dbReference>
<dbReference type="PANTHER" id="PTHR43033">
    <property type="entry name" value="TRNA(ILE)-LYSIDINE SYNTHASE-RELATED"/>
    <property type="match status" value="1"/>
</dbReference>
<comment type="catalytic activity">
    <reaction evidence="6">
        <text>cytidine(34) in tRNA(Ile2) + L-lysine + ATP = lysidine(34) in tRNA(Ile2) + AMP + diphosphate + H(+)</text>
        <dbReference type="Rhea" id="RHEA:43744"/>
        <dbReference type="Rhea" id="RHEA-COMP:10625"/>
        <dbReference type="Rhea" id="RHEA-COMP:10670"/>
        <dbReference type="ChEBI" id="CHEBI:15378"/>
        <dbReference type="ChEBI" id="CHEBI:30616"/>
        <dbReference type="ChEBI" id="CHEBI:32551"/>
        <dbReference type="ChEBI" id="CHEBI:33019"/>
        <dbReference type="ChEBI" id="CHEBI:82748"/>
        <dbReference type="ChEBI" id="CHEBI:83665"/>
        <dbReference type="ChEBI" id="CHEBI:456215"/>
        <dbReference type="EC" id="6.3.4.19"/>
    </reaction>
</comment>
<dbReference type="EMBL" id="KN293996">
    <property type="protein sequence ID" value="EEH40375.2"/>
    <property type="molecule type" value="Genomic_DNA"/>
</dbReference>
<reference evidence="9 10" key="1">
    <citation type="journal article" date="2011" name="PLoS Genet.">
        <title>Comparative genomic analysis of human fungal pathogens causing paracoccidioidomycosis.</title>
        <authorList>
            <person name="Desjardins C.A."/>
            <person name="Champion M.D."/>
            <person name="Holder J.W."/>
            <person name="Muszewska A."/>
            <person name="Goldberg J."/>
            <person name="Bailao A.M."/>
            <person name="Brigido M.M."/>
            <person name="Ferreira M.E."/>
            <person name="Garcia A.M."/>
            <person name="Grynberg M."/>
            <person name="Gujja S."/>
            <person name="Heiman D.I."/>
            <person name="Henn M.R."/>
            <person name="Kodira C.D."/>
            <person name="Leon-Narvaez H."/>
            <person name="Longo L.V."/>
            <person name="Ma L.J."/>
            <person name="Malavazi I."/>
            <person name="Matsuo A.L."/>
            <person name="Morais F.V."/>
            <person name="Pereira M."/>
            <person name="Rodriguez-Brito S."/>
            <person name="Sakthikumar S."/>
            <person name="Salem-Izacc S.M."/>
            <person name="Sykes S.M."/>
            <person name="Teixeira M.M."/>
            <person name="Vallejo M.C."/>
            <person name="Walter M.E."/>
            <person name="Yandava C."/>
            <person name="Young S."/>
            <person name="Zeng Q."/>
            <person name="Zucker J."/>
            <person name="Felipe M.S."/>
            <person name="Goldman G.H."/>
            <person name="Haas B.J."/>
            <person name="McEwen J.G."/>
            <person name="Nino-Vega G."/>
            <person name="Puccia R."/>
            <person name="San-Blas G."/>
            <person name="Soares C.M."/>
            <person name="Birren B.W."/>
            <person name="Cuomo C.A."/>
        </authorList>
    </citation>
    <scope>NUCLEOTIDE SEQUENCE [LARGE SCALE GENOMIC DNA]</scope>
    <source>
        <strain evidence="10">ATCC MYA-826 / Pb01</strain>
    </source>
</reference>
<dbReference type="GO" id="GO:0005524">
    <property type="term" value="F:ATP binding"/>
    <property type="evidence" value="ECO:0007669"/>
    <property type="project" value="UniProtKB-KW"/>
</dbReference>
<dbReference type="Gene3D" id="3.40.50.620">
    <property type="entry name" value="HUPs"/>
    <property type="match status" value="1"/>
</dbReference>
<sequence length="691" mass="79078">MALRSLRPDSHMPISPNEFYEAVTNLWKIWWVSKKPSKPSRIALAVSGGSDSMALAFLSKQLISERLIPDLNVKPFIVDHKAREGSTEEAHKVASWLKDLGFEPSILTLRWASGTIPSSLSNFETSARKYRYQMLGHACKEYNIQALFLGHHQDDTVETVLSRLVRGQRQASGFTGVASVGHIPECHGIYGLAESGSFIKLKNVKSRIDPARRRHSVHNRERPDESQLKQAWGINPNTPHSNDILLPISDGGIYLFRPFSSFPKSRLTSTCLQNNIKFAIDKTNFDPTVTSRNTLRYLLSNDMLPRALRAPSILQLIENSKQVSEELNRQSNIFLRKSQIIKLDLRTGSLVINFPNPRLIQNFGVGLADPVNPTSIMTQKAIVITLRRFLDVILPSQKNHVPFHKFKSALQIIFPASEAINGDAPTPLKMDIFTVDGVKFEPVKVPKKRDAEPHLHLKAFKSRKQNDAIASISEFQNTWLLTRAPFPRRLPLPTSSFNLQLPDLSTADHVDSVPWSDWQLWDNRYWIRLGAEKVPRTHPIEEWPYEYRDTPIPLVVRPMKISDLAEVRKQLLQYQIWHHKNRFSWGGRKVENQSIRTLRTRKKLDQHFWHHAPDKLRYTIPVIAEATGQQRVLAFPSFGERMPVTLTRGICKTSVIDHWSLNWQISFKKIEEDVLKLASRDLGIEIRRGIL</sequence>
<keyword evidence="10" id="KW-1185">Reference proteome</keyword>
<evidence type="ECO:0000259" key="8">
    <source>
        <dbReference type="Pfam" id="PF01171"/>
    </source>
</evidence>
<dbReference type="GO" id="GO:0008033">
    <property type="term" value="P:tRNA processing"/>
    <property type="evidence" value="ECO:0007669"/>
    <property type="project" value="UniProtKB-KW"/>
</dbReference>
<evidence type="ECO:0000313" key="9">
    <source>
        <dbReference type="EMBL" id="EEH40375.2"/>
    </source>
</evidence>
<dbReference type="eggNOG" id="ENOG502QQNE">
    <property type="taxonomic scope" value="Eukaryota"/>
</dbReference>
<name>C1GUV7_PARBA</name>
<evidence type="ECO:0000256" key="7">
    <source>
        <dbReference type="SAM" id="MobiDB-lite"/>
    </source>
</evidence>
<dbReference type="Proteomes" id="UP000002059">
    <property type="component" value="Partially assembled WGS sequence"/>
</dbReference>
<evidence type="ECO:0000256" key="3">
    <source>
        <dbReference type="ARBA" id="ARBA00022694"/>
    </source>
</evidence>
<dbReference type="GeneID" id="9098972"/>
<keyword evidence="3" id="KW-0819">tRNA processing</keyword>
<evidence type="ECO:0000313" key="10">
    <source>
        <dbReference type="Proteomes" id="UP000002059"/>
    </source>
</evidence>
<dbReference type="InterPro" id="IPR011063">
    <property type="entry name" value="TilS/TtcA_N"/>
</dbReference>
<dbReference type="EC" id="6.3.4.19" evidence="1"/>
<evidence type="ECO:0000256" key="4">
    <source>
        <dbReference type="ARBA" id="ARBA00022741"/>
    </source>
</evidence>
<protein>
    <recommendedName>
        <fullName evidence="1">tRNA(Ile)-lysidine synthetase</fullName>
        <ecNumber evidence="1">6.3.4.19</ecNumber>
    </recommendedName>
</protein>
<keyword evidence="2" id="KW-0436">Ligase</keyword>
<feature type="compositionally biased region" description="Basic and acidic residues" evidence="7">
    <location>
        <begin position="218"/>
        <end position="227"/>
    </location>
</feature>
<evidence type="ECO:0000256" key="5">
    <source>
        <dbReference type="ARBA" id="ARBA00022840"/>
    </source>
</evidence>
<dbReference type="PANTHER" id="PTHR43033:SF1">
    <property type="entry name" value="TRNA(ILE)-LYSIDINE SYNTHASE-RELATED"/>
    <property type="match status" value="1"/>
</dbReference>
<evidence type="ECO:0000256" key="6">
    <source>
        <dbReference type="ARBA" id="ARBA00048539"/>
    </source>
</evidence>
<dbReference type="OMA" id="ARIPECH"/>
<dbReference type="OrthoDB" id="434144at2759"/>
<keyword evidence="4" id="KW-0547">Nucleotide-binding</keyword>
<feature type="region of interest" description="Disordered" evidence="7">
    <location>
        <begin position="210"/>
        <end position="236"/>
    </location>
</feature>
<dbReference type="CDD" id="cd01992">
    <property type="entry name" value="TilS_N"/>
    <property type="match status" value="1"/>
</dbReference>